<dbReference type="AlphaFoldDB" id="J3L4L3"/>
<gene>
    <name evidence="3" type="primary">LOC107305100</name>
</gene>
<keyword evidence="4" id="KW-1185">Reference proteome</keyword>
<accession>J3L4L3</accession>
<feature type="region of interest" description="Disordered" evidence="1">
    <location>
        <begin position="1"/>
        <end position="24"/>
    </location>
</feature>
<dbReference type="Proteomes" id="UP000006038">
    <property type="component" value="Chromosome 1"/>
</dbReference>
<dbReference type="KEGG" id="obr:107305100"/>
<evidence type="ECO:0000256" key="2">
    <source>
        <dbReference type="SAM" id="Phobius"/>
    </source>
</evidence>
<feature type="transmembrane region" description="Helical" evidence="2">
    <location>
        <begin position="59"/>
        <end position="78"/>
    </location>
</feature>
<keyword evidence="2" id="KW-0472">Membrane</keyword>
<keyword evidence="2" id="KW-0812">Transmembrane</keyword>
<organism evidence="3">
    <name type="scientific">Oryza brachyantha</name>
    <name type="common">malo sina</name>
    <dbReference type="NCBI Taxonomy" id="4533"/>
    <lineage>
        <taxon>Eukaryota</taxon>
        <taxon>Viridiplantae</taxon>
        <taxon>Streptophyta</taxon>
        <taxon>Embryophyta</taxon>
        <taxon>Tracheophyta</taxon>
        <taxon>Spermatophyta</taxon>
        <taxon>Magnoliopsida</taxon>
        <taxon>Liliopsida</taxon>
        <taxon>Poales</taxon>
        <taxon>Poaceae</taxon>
        <taxon>BOP clade</taxon>
        <taxon>Oryzoideae</taxon>
        <taxon>Oryzeae</taxon>
        <taxon>Oryzinae</taxon>
        <taxon>Oryza</taxon>
    </lineage>
</organism>
<evidence type="ECO:0000313" key="3">
    <source>
        <dbReference type="EnsemblPlants" id="OB01G41690.1"/>
    </source>
</evidence>
<dbReference type="RefSeq" id="XP_015697161.1">
    <property type="nucleotide sequence ID" value="XM_015841675.2"/>
</dbReference>
<name>J3L4L3_ORYBR</name>
<sequence>MESAKPAGKGTLPPTDFVDLEIGTRTGRPPGLNWDIKITTPDRRTEEECLAVTIYTRKVMHILTVATLGVYVASAFGVYRYSTLKRVGEFGLIFAPFYLLLVAMIQYCGNEANKVVEEINEADAIRSKNIRDHLDKTLLNIHK</sequence>
<dbReference type="HOGENOM" id="CLU_1809174_0_0_1"/>
<reference evidence="3" key="2">
    <citation type="submission" date="2013-04" db="UniProtKB">
        <authorList>
            <consortium name="EnsemblPlants"/>
        </authorList>
    </citation>
    <scope>IDENTIFICATION</scope>
</reference>
<proteinExistence type="predicted"/>
<dbReference type="GeneID" id="107305100"/>
<feature type="transmembrane region" description="Helical" evidence="2">
    <location>
        <begin position="90"/>
        <end position="107"/>
    </location>
</feature>
<dbReference type="Gramene" id="OB01G41690.1">
    <property type="protein sequence ID" value="OB01G41690.1"/>
    <property type="gene ID" value="OB01G41690"/>
</dbReference>
<protein>
    <submittedName>
        <fullName evidence="3">Uncharacterized protein</fullName>
    </submittedName>
</protein>
<keyword evidence="2" id="KW-1133">Transmembrane helix</keyword>
<dbReference type="EnsemblPlants" id="OB01G41690.1">
    <property type="protein sequence ID" value="OB01G41690.1"/>
    <property type="gene ID" value="OB01G41690"/>
</dbReference>
<evidence type="ECO:0000256" key="1">
    <source>
        <dbReference type="SAM" id="MobiDB-lite"/>
    </source>
</evidence>
<reference evidence="3" key="1">
    <citation type="journal article" date="2013" name="Nat. Commun.">
        <title>Whole-genome sequencing of Oryza brachyantha reveals mechanisms underlying Oryza genome evolution.</title>
        <authorList>
            <person name="Chen J."/>
            <person name="Huang Q."/>
            <person name="Gao D."/>
            <person name="Wang J."/>
            <person name="Lang Y."/>
            <person name="Liu T."/>
            <person name="Li B."/>
            <person name="Bai Z."/>
            <person name="Luis Goicoechea J."/>
            <person name="Liang C."/>
            <person name="Chen C."/>
            <person name="Zhang W."/>
            <person name="Sun S."/>
            <person name="Liao Y."/>
            <person name="Zhang X."/>
            <person name="Yang L."/>
            <person name="Song C."/>
            <person name="Wang M."/>
            <person name="Shi J."/>
            <person name="Liu G."/>
            <person name="Liu J."/>
            <person name="Zhou H."/>
            <person name="Zhou W."/>
            <person name="Yu Q."/>
            <person name="An N."/>
            <person name="Chen Y."/>
            <person name="Cai Q."/>
            <person name="Wang B."/>
            <person name="Liu B."/>
            <person name="Min J."/>
            <person name="Huang Y."/>
            <person name="Wu H."/>
            <person name="Li Z."/>
            <person name="Zhang Y."/>
            <person name="Yin Y."/>
            <person name="Song W."/>
            <person name="Jiang J."/>
            <person name="Jackson S.A."/>
            <person name="Wing R.A."/>
            <person name="Wang J."/>
            <person name="Chen M."/>
        </authorList>
    </citation>
    <scope>NUCLEOTIDE SEQUENCE [LARGE SCALE GENOMIC DNA]</scope>
    <source>
        <strain evidence="3">cv. IRGC 101232</strain>
    </source>
</reference>
<evidence type="ECO:0000313" key="4">
    <source>
        <dbReference type="Proteomes" id="UP000006038"/>
    </source>
</evidence>